<dbReference type="KEGG" id="maur:BOH66_06525"/>
<proteinExistence type="predicted"/>
<protein>
    <submittedName>
        <fullName evidence="1">Uncharacterized protein</fullName>
    </submittedName>
</protein>
<evidence type="ECO:0000313" key="1">
    <source>
        <dbReference type="EMBL" id="APZ33950.1"/>
    </source>
</evidence>
<gene>
    <name evidence="1" type="ORF">BOH66_06525</name>
</gene>
<dbReference type="STRING" id="36805.BOH66_06525"/>
<reference evidence="1 2" key="1">
    <citation type="submission" date="2016-12" db="EMBL/GenBank/DDBJ databases">
        <title>Complete genome sequence of Microbacterium aurum KACC 15219.</title>
        <authorList>
            <person name="Jung Y."/>
            <person name="Shin J.-H."/>
            <person name="Lee Y.-J."/>
            <person name="Yi H."/>
            <person name="Bahn Y.-S."/>
            <person name="Kim J.F."/>
            <person name="Lee D.-W."/>
        </authorList>
    </citation>
    <scope>NUCLEOTIDE SEQUENCE [LARGE SCALE GENOMIC DNA]</scope>
    <source>
        <strain evidence="1 2">KACC 15219</strain>
    </source>
</reference>
<accession>A0A1P8U765</accession>
<evidence type="ECO:0000313" key="2">
    <source>
        <dbReference type="Proteomes" id="UP000187185"/>
    </source>
</evidence>
<dbReference type="OrthoDB" id="9796019at2"/>
<dbReference type="AlphaFoldDB" id="A0A1P8U765"/>
<dbReference type="EMBL" id="CP018762">
    <property type="protein sequence ID" value="APZ33950.1"/>
    <property type="molecule type" value="Genomic_DNA"/>
</dbReference>
<sequence length="85" mass="9591">MIARPGAAQEASTFRCRAFGSQLDADWQVEAYALVALMLSYLEPDPSVAWSDARMEAAFAGWDRLEQEIRLLRSQRQRRSDVEAG</sequence>
<dbReference type="Proteomes" id="UP000187185">
    <property type="component" value="Chromosome"/>
</dbReference>
<name>A0A1P8U765_9MICO</name>
<organism evidence="1 2">
    <name type="scientific">Microbacterium aurum</name>
    <dbReference type="NCBI Taxonomy" id="36805"/>
    <lineage>
        <taxon>Bacteria</taxon>
        <taxon>Bacillati</taxon>
        <taxon>Actinomycetota</taxon>
        <taxon>Actinomycetes</taxon>
        <taxon>Micrococcales</taxon>
        <taxon>Microbacteriaceae</taxon>
        <taxon>Microbacterium</taxon>
    </lineage>
</organism>
<dbReference type="RefSeq" id="WP_076690266.1">
    <property type="nucleotide sequence ID" value="NZ_CALBSP010000001.1"/>
</dbReference>
<keyword evidence="2" id="KW-1185">Reference proteome</keyword>